<keyword evidence="2" id="KW-0732">Signal</keyword>
<dbReference type="InterPro" id="IPR008258">
    <property type="entry name" value="Transglycosylase_SLT_dom_1"/>
</dbReference>
<dbReference type="CDD" id="cd00254">
    <property type="entry name" value="LT-like"/>
    <property type="match status" value="1"/>
</dbReference>
<dbReference type="Pfam" id="PF01464">
    <property type="entry name" value="SLT"/>
    <property type="match status" value="1"/>
</dbReference>
<sequence length="200" mass="22012">MFRFLLPLVFVLAACASTAPDATRTAPPTVPLYPGETPAVRSLVNKWADAYSIPRSLLHRVIQRESDYRPGARNGPYWGMMQILPATARGVNFRGEPAELLDAETHLKYATRYLRGAWILSGGDEHEAMMWYAKGYYYEAKRQGLLYETGLRGGMWSKYDAGSAPMVPIDAKGRVVTQLAEAECVPAAGPARLLGGRTCS</sequence>
<evidence type="ECO:0000313" key="4">
    <source>
        <dbReference type="EMBL" id="CTQ31403.1"/>
    </source>
</evidence>
<dbReference type="PROSITE" id="PS51257">
    <property type="entry name" value="PROKAR_LIPOPROTEIN"/>
    <property type="match status" value="1"/>
</dbReference>
<dbReference type="STRING" id="282197.SAMN04488517_101258"/>
<evidence type="ECO:0000259" key="3">
    <source>
        <dbReference type="Pfam" id="PF01464"/>
    </source>
</evidence>
<dbReference type="SUPFAM" id="SSF53955">
    <property type="entry name" value="Lysozyme-like"/>
    <property type="match status" value="1"/>
</dbReference>
<evidence type="ECO:0000313" key="5">
    <source>
        <dbReference type="Proteomes" id="UP000048908"/>
    </source>
</evidence>
<dbReference type="InterPro" id="IPR023346">
    <property type="entry name" value="Lysozyme-like_dom_sf"/>
</dbReference>
<protein>
    <submittedName>
        <fullName evidence="4">Transglycosylase SLT domain protein</fullName>
    </submittedName>
</protein>
<dbReference type="Gene3D" id="1.10.530.10">
    <property type="match status" value="1"/>
</dbReference>
<keyword evidence="5" id="KW-1185">Reference proteome</keyword>
<reference evidence="4 5" key="1">
    <citation type="submission" date="2015-07" db="EMBL/GenBank/DDBJ databases">
        <authorList>
            <person name="Noorani M."/>
        </authorList>
    </citation>
    <scope>NUCLEOTIDE SEQUENCE [LARGE SCALE GENOMIC DNA]</scope>
    <source>
        <strain evidence="4 5">CECT 5088</strain>
    </source>
</reference>
<dbReference type="RefSeq" id="WP_074962379.1">
    <property type="nucleotide sequence ID" value="NZ_CANMUL010000006.1"/>
</dbReference>
<accession>A0A0M6XMJ9</accession>
<feature type="domain" description="Transglycosylase SLT" evidence="3">
    <location>
        <begin position="43"/>
        <end position="135"/>
    </location>
</feature>
<feature type="chain" id="PRO_5005806911" evidence="2">
    <location>
        <begin position="20"/>
        <end position="200"/>
    </location>
</feature>
<comment type="similarity">
    <text evidence="1">Belongs to the virb1 family.</text>
</comment>
<name>A0A0M6XMJ9_9RHOB</name>
<gene>
    <name evidence="4" type="ORF">JAN5088_00159</name>
</gene>
<organism evidence="4 5">
    <name type="scientific">Jannaschia rubra</name>
    <dbReference type="NCBI Taxonomy" id="282197"/>
    <lineage>
        <taxon>Bacteria</taxon>
        <taxon>Pseudomonadati</taxon>
        <taxon>Pseudomonadota</taxon>
        <taxon>Alphaproteobacteria</taxon>
        <taxon>Rhodobacterales</taxon>
        <taxon>Roseobacteraceae</taxon>
        <taxon>Jannaschia</taxon>
    </lineage>
</organism>
<dbReference type="EMBL" id="CXPG01000009">
    <property type="protein sequence ID" value="CTQ31403.1"/>
    <property type="molecule type" value="Genomic_DNA"/>
</dbReference>
<feature type="signal peptide" evidence="2">
    <location>
        <begin position="1"/>
        <end position="19"/>
    </location>
</feature>
<evidence type="ECO:0000256" key="2">
    <source>
        <dbReference type="SAM" id="SignalP"/>
    </source>
</evidence>
<dbReference type="Proteomes" id="UP000048908">
    <property type="component" value="Unassembled WGS sequence"/>
</dbReference>
<evidence type="ECO:0000256" key="1">
    <source>
        <dbReference type="ARBA" id="ARBA00009387"/>
    </source>
</evidence>
<proteinExistence type="inferred from homology"/>
<dbReference type="AlphaFoldDB" id="A0A0M6XMJ9"/>